<proteinExistence type="predicted"/>
<evidence type="ECO:0000313" key="3">
    <source>
        <dbReference type="Proteomes" id="UP000192578"/>
    </source>
</evidence>
<gene>
    <name evidence="2" type="ORF">BV898_13989</name>
</gene>
<protein>
    <submittedName>
        <fullName evidence="2">Uncharacterized protein</fullName>
    </submittedName>
</protein>
<dbReference type="EMBL" id="MTYJ01000163">
    <property type="protein sequence ID" value="OQV11718.1"/>
    <property type="molecule type" value="Genomic_DNA"/>
</dbReference>
<accession>A0A1W0W973</accession>
<sequence length="84" mass="9041">MQSEHPGLVLVLRRKLQCRPGICSGSCAQMPLPSNVLKGLNAVTVCKKLSTAPEFATQSVVSDREQSAHSTLDSLSDLAEMKMN</sequence>
<feature type="region of interest" description="Disordered" evidence="1">
    <location>
        <begin position="63"/>
        <end position="84"/>
    </location>
</feature>
<evidence type="ECO:0000256" key="1">
    <source>
        <dbReference type="SAM" id="MobiDB-lite"/>
    </source>
</evidence>
<organism evidence="2 3">
    <name type="scientific">Hypsibius exemplaris</name>
    <name type="common">Freshwater tardigrade</name>
    <dbReference type="NCBI Taxonomy" id="2072580"/>
    <lineage>
        <taxon>Eukaryota</taxon>
        <taxon>Metazoa</taxon>
        <taxon>Ecdysozoa</taxon>
        <taxon>Tardigrada</taxon>
        <taxon>Eutardigrada</taxon>
        <taxon>Parachela</taxon>
        <taxon>Hypsibioidea</taxon>
        <taxon>Hypsibiidae</taxon>
        <taxon>Hypsibius</taxon>
    </lineage>
</organism>
<evidence type="ECO:0000313" key="2">
    <source>
        <dbReference type="EMBL" id="OQV11718.1"/>
    </source>
</evidence>
<dbReference type="Proteomes" id="UP000192578">
    <property type="component" value="Unassembled WGS sequence"/>
</dbReference>
<dbReference type="AlphaFoldDB" id="A0A1W0W973"/>
<keyword evidence="3" id="KW-1185">Reference proteome</keyword>
<reference evidence="3" key="1">
    <citation type="submission" date="2017-01" db="EMBL/GenBank/DDBJ databases">
        <title>Comparative genomics of anhydrobiosis in the tardigrade Hypsibius dujardini.</title>
        <authorList>
            <person name="Yoshida Y."/>
            <person name="Koutsovoulos G."/>
            <person name="Laetsch D."/>
            <person name="Stevens L."/>
            <person name="Kumar S."/>
            <person name="Horikawa D."/>
            <person name="Ishino K."/>
            <person name="Komine S."/>
            <person name="Tomita M."/>
            <person name="Blaxter M."/>
            <person name="Arakawa K."/>
        </authorList>
    </citation>
    <scope>NUCLEOTIDE SEQUENCE [LARGE SCALE GENOMIC DNA]</scope>
    <source>
        <strain evidence="3">Z151</strain>
    </source>
</reference>
<comment type="caution">
    <text evidence="2">The sequence shown here is derived from an EMBL/GenBank/DDBJ whole genome shotgun (WGS) entry which is preliminary data.</text>
</comment>
<name>A0A1W0W973_HYPEX</name>